<evidence type="ECO:0000256" key="20">
    <source>
        <dbReference type="SAM" id="Phobius"/>
    </source>
</evidence>
<evidence type="ECO:0000256" key="16">
    <source>
        <dbReference type="ARBA" id="ARBA00023303"/>
    </source>
</evidence>
<keyword evidence="12 20" id="KW-0472">Membrane</keyword>
<evidence type="ECO:0000256" key="9">
    <source>
        <dbReference type="ARBA" id="ARBA00022989"/>
    </source>
</evidence>
<comment type="similarity">
    <text evidence="2">Belongs to the sodium channel auxiliary subunit SCN3B (TC 8.A.17) family.</text>
</comment>
<dbReference type="STRING" id="205130.ENSMAMP00000014915"/>
<evidence type="ECO:0000256" key="21">
    <source>
        <dbReference type="SAM" id="SignalP"/>
    </source>
</evidence>
<dbReference type="FunCoup" id="A0A3Q3S0M2">
    <property type="interactions" value="864"/>
</dbReference>
<dbReference type="GO" id="GO:0005272">
    <property type="term" value="F:sodium channel activity"/>
    <property type="evidence" value="ECO:0007669"/>
    <property type="project" value="UniProtKB-KW"/>
</dbReference>
<feature type="signal peptide" evidence="21">
    <location>
        <begin position="1"/>
        <end position="24"/>
    </location>
</feature>
<keyword evidence="4" id="KW-0894">Sodium channel</keyword>
<dbReference type="GO" id="GO:0086091">
    <property type="term" value="P:regulation of heart rate by cardiac conduction"/>
    <property type="evidence" value="ECO:0007669"/>
    <property type="project" value="TreeGrafter"/>
</dbReference>
<evidence type="ECO:0000256" key="10">
    <source>
        <dbReference type="ARBA" id="ARBA00023053"/>
    </source>
</evidence>
<evidence type="ECO:0000256" key="6">
    <source>
        <dbReference type="ARBA" id="ARBA00022692"/>
    </source>
</evidence>
<dbReference type="CTD" id="55800"/>
<evidence type="ECO:0000256" key="17">
    <source>
        <dbReference type="ARBA" id="ARBA00023319"/>
    </source>
</evidence>
<dbReference type="SUPFAM" id="SSF48726">
    <property type="entry name" value="Immunoglobulin"/>
    <property type="match status" value="1"/>
</dbReference>
<evidence type="ECO:0000256" key="7">
    <source>
        <dbReference type="ARBA" id="ARBA00022729"/>
    </source>
</evidence>
<reference evidence="23" key="2">
    <citation type="submission" date="2025-09" db="UniProtKB">
        <authorList>
            <consortium name="Ensembl"/>
        </authorList>
    </citation>
    <scope>IDENTIFICATION</scope>
</reference>
<dbReference type="PANTHER" id="PTHR10546:SF1">
    <property type="entry name" value="SODIUM CHANNEL SUBUNIT BETA-3"/>
    <property type="match status" value="1"/>
</dbReference>
<keyword evidence="9 20" id="KW-1133">Transmembrane helix</keyword>
<evidence type="ECO:0000256" key="3">
    <source>
        <dbReference type="ARBA" id="ARBA00022448"/>
    </source>
</evidence>
<dbReference type="Gene3D" id="2.60.40.10">
    <property type="entry name" value="Immunoglobulins"/>
    <property type="match status" value="1"/>
</dbReference>
<keyword evidence="17" id="KW-0393">Immunoglobulin domain</keyword>
<dbReference type="Proteomes" id="UP000261640">
    <property type="component" value="Unplaced"/>
</dbReference>
<comment type="subunit">
    <text evidence="19">A voltage-gated sodium (Nav) channel consists of an ion-conducting pore-forming alpha subunit functional on its own that is regulated by one or more beta subunits. Forms homodimers and homotrimers. SCN3B is non-covalently associated with alpha subunits and induces the formation of alpha subunit oligomers, including trimers. Interacts with SCN5A/Nav1.5; regulatory subunit of SCN5A/Nav1.5. Interacts with SCN7A/Nav2.1; probable regulatory subunit of SCN7A/Nav2.1. Interacts with SCN10A; regulatory subunit of SCN10A/Nav1.8. Interacts with NFASC; probably involved in targeting the sodium channels to the nodes of Ranvier.</text>
</comment>
<dbReference type="InterPro" id="IPR036179">
    <property type="entry name" value="Ig-like_dom_sf"/>
</dbReference>
<evidence type="ECO:0000256" key="8">
    <source>
        <dbReference type="ARBA" id="ARBA00022882"/>
    </source>
</evidence>
<dbReference type="PANTHER" id="PTHR10546">
    <property type="entry name" value="SODIUM CHANNEL SUBUNIT BETA-1 AND 3"/>
    <property type="match status" value="1"/>
</dbReference>
<dbReference type="InterPro" id="IPR007110">
    <property type="entry name" value="Ig-like_dom"/>
</dbReference>
<evidence type="ECO:0000256" key="2">
    <source>
        <dbReference type="ARBA" id="ARBA00010404"/>
    </source>
</evidence>
<evidence type="ECO:0000256" key="18">
    <source>
        <dbReference type="ARBA" id="ARBA00044530"/>
    </source>
</evidence>
<dbReference type="GeneTree" id="ENSGT00390000018560"/>
<dbReference type="FunFam" id="2.60.40.10:FF:000375">
    <property type="entry name" value="Sodium channel beta 1 subunit"/>
    <property type="match status" value="1"/>
</dbReference>
<keyword evidence="5" id="KW-1003">Cell membrane</keyword>
<feature type="transmembrane region" description="Helical" evidence="20">
    <location>
        <begin position="165"/>
        <end position="186"/>
    </location>
</feature>
<evidence type="ECO:0000256" key="15">
    <source>
        <dbReference type="ARBA" id="ARBA00023201"/>
    </source>
</evidence>
<keyword evidence="13" id="KW-1015">Disulfide bond</keyword>
<dbReference type="InterPro" id="IPR003599">
    <property type="entry name" value="Ig_sub"/>
</dbReference>
<evidence type="ECO:0000256" key="14">
    <source>
        <dbReference type="ARBA" id="ARBA00023180"/>
    </source>
</evidence>
<protein>
    <recommendedName>
        <fullName evidence="18">Sodium channel regulatory subunit beta-3</fullName>
    </recommendedName>
</protein>
<evidence type="ECO:0000256" key="5">
    <source>
        <dbReference type="ARBA" id="ARBA00022475"/>
    </source>
</evidence>
<accession>A0A3Q3S0M2</accession>
<dbReference type="GO" id="GO:0044325">
    <property type="term" value="F:transmembrane transporter binding"/>
    <property type="evidence" value="ECO:0007669"/>
    <property type="project" value="TreeGrafter"/>
</dbReference>
<name>A0A3Q3S0M2_9TELE</name>
<dbReference type="InParanoid" id="A0A3Q3S0M2"/>
<dbReference type="GO" id="GO:0086005">
    <property type="term" value="P:ventricular cardiac muscle cell action potential"/>
    <property type="evidence" value="ECO:0007669"/>
    <property type="project" value="TreeGrafter"/>
</dbReference>
<evidence type="ECO:0000259" key="22">
    <source>
        <dbReference type="PROSITE" id="PS50835"/>
    </source>
</evidence>
<dbReference type="GeneID" id="113135858"/>
<reference evidence="23" key="1">
    <citation type="submission" date="2025-08" db="UniProtKB">
        <authorList>
            <consortium name="Ensembl"/>
        </authorList>
    </citation>
    <scope>IDENTIFICATION</scope>
</reference>
<keyword evidence="14" id="KW-0325">Glycoprotein</keyword>
<feature type="chain" id="PRO_5018589247" description="Sodium channel regulatory subunit beta-3" evidence="21">
    <location>
        <begin position="25"/>
        <end position="201"/>
    </location>
</feature>
<dbReference type="RefSeq" id="XP_026171963.1">
    <property type="nucleotide sequence ID" value="XM_026316178.1"/>
</dbReference>
<keyword evidence="8" id="KW-0851">Voltage-gated channel</keyword>
<dbReference type="PROSITE" id="PS50835">
    <property type="entry name" value="IG_LIKE"/>
    <property type="match status" value="1"/>
</dbReference>
<keyword evidence="24" id="KW-1185">Reference proteome</keyword>
<dbReference type="Ensembl" id="ENSMAMT00000015331.2">
    <property type="protein sequence ID" value="ENSMAMP00000014915.1"/>
    <property type="gene ID" value="ENSMAMG00000010126.2"/>
</dbReference>
<feature type="domain" description="Ig-like" evidence="22">
    <location>
        <begin position="24"/>
        <end position="127"/>
    </location>
</feature>
<sequence>MVTQNRAHLQTLVLVVFVVHLSQPVCVDSPPETEAVLGQPKQLICVSCLRREEVKTKTRVDWYYMPKTNNSQVTKIHIYKYVDRTPTDLSGPFKGRLTWNGSQDLQDLSIEIINVTYNDGGIYECHVLREYEFGIYTHSTSIIKNFTLNVKEKVPKDATAFYSEIMMYVLLVFLTFWLLVEMVYCYRKISKSDEQAQDTMY</sequence>
<evidence type="ECO:0000256" key="1">
    <source>
        <dbReference type="ARBA" id="ARBA00004251"/>
    </source>
</evidence>
<evidence type="ECO:0000256" key="19">
    <source>
        <dbReference type="ARBA" id="ARBA00049669"/>
    </source>
</evidence>
<keyword evidence="7 21" id="KW-0732">Signal</keyword>
<dbReference type="AlphaFoldDB" id="A0A3Q3S0M2"/>
<dbReference type="Pfam" id="PF07686">
    <property type="entry name" value="V-set"/>
    <property type="match status" value="1"/>
</dbReference>
<organism evidence="23 24">
    <name type="scientific">Mastacembelus armatus</name>
    <name type="common">zig-zag eel</name>
    <dbReference type="NCBI Taxonomy" id="205130"/>
    <lineage>
        <taxon>Eukaryota</taxon>
        <taxon>Metazoa</taxon>
        <taxon>Chordata</taxon>
        <taxon>Craniata</taxon>
        <taxon>Vertebrata</taxon>
        <taxon>Euteleostomi</taxon>
        <taxon>Actinopterygii</taxon>
        <taxon>Neopterygii</taxon>
        <taxon>Teleostei</taxon>
        <taxon>Neoteleostei</taxon>
        <taxon>Acanthomorphata</taxon>
        <taxon>Anabantaria</taxon>
        <taxon>Synbranchiformes</taxon>
        <taxon>Mastacembelidae</taxon>
        <taxon>Mastacembelus</taxon>
    </lineage>
</organism>
<dbReference type="InterPro" id="IPR013106">
    <property type="entry name" value="Ig_V-set"/>
</dbReference>
<keyword evidence="15" id="KW-0739">Sodium transport</keyword>
<dbReference type="SMART" id="SM00409">
    <property type="entry name" value="IG"/>
    <property type="match status" value="1"/>
</dbReference>
<keyword evidence="16" id="KW-0407">Ion channel</keyword>
<evidence type="ECO:0000256" key="13">
    <source>
        <dbReference type="ARBA" id="ARBA00023157"/>
    </source>
</evidence>
<dbReference type="GO" id="GO:0001518">
    <property type="term" value="C:voltage-gated sodium channel complex"/>
    <property type="evidence" value="ECO:0007669"/>
    <property type="project" value="InterPro"/>
</dbReference>
<keyword evidence="6 20" id="KW-0812">Transmembrane</keyword>
<evidence type="ECO:0000313" key="23">
    <source>
        <dbReference type="Ensembl" id="ENSMAMP00000014915.1"/>
    </source>
</evidence>
<keyword evidence="3" id="KW-0813">Transport</keyword>
<dbReference type="InterPro" id="IPR027098">
    <property type="entry name" value="Na_channel_b1/b3"/>
</dbReference>
<evidence type="ECO:0000313" key="24">
    <source>
        <dbReference type="Proteomes" id="UP000261640"/>
    </source>
</evidence>
<dbReference type="InterPro" id="IPR013783">
    <property type="entry name" value="Ig-like_fold"/>
</dbReference>
<evidence type="ECO:0000256" key="12">
    <source>
        <dbReference type="ARBA" id="ARBA00023136"/>
    </source>
</evidence>
<keyword evidence="10" id="KW-0915">Sodium</keyword>
<evidence type="ECO:0000256" key="11">
    <source>
        <dbReference type="ARBA" id="ARBA00023065"/>
    </source>
</evidence>
<dbReference type="GO" id="GO:0019871">
    <property type="term" value="F:sodium channel inhibitor activity"/>
    <property type="evidence" value="ECO:0007669"/>
    <property type="project" value="TreeGrafter"/>
</dbReference>
<comment type="subcellular location">
    <subcellularLocation>
        <location evidence="1">Cell membrane</location>
        <topology evidence="1">Single-pass type I membrane protein</topology>
    </subcellularLocation>
</comment>
<proteinExistence type="inferred from homology"/>
<evidence type="ECO:0000256" key="4">
    <source>
        <dbReference type="ARBA" id="ARBA00022461"/>
    </source>
</evidence>
<keyword evidence="11" id="KW-0406">Ion transport</keyword>